<keyword evidence="3" id="KW-1185">Reference proteome</keyword>
<keyword evidence="1" id="KW-0472">Membrane</keyword>
<evidence type="ECO:0000313" key="3">
    <source>
        <dbReference type="Proteomes" id="UP000604475"/>
    </source>
</evidence>
<evidence type="ECO:0000313" key="2">
    <source>
        <dbReference type="EMBL" id="MBL7630848.1"/>
    </source>
</evidence>
<dbReference type="AlphaFoldDB" id="A0A937RQK3"/>
<evidence type="ECO:0000256" key="1">
    <source>
        <dbReference type="SAM" id="Phobius"/>
    </source>
</evidence>
<dbReference type="InterPro" id="IPR013901">
    <property type="entry name" value="Anthrone_oxy"/>
</dbReference>
<dbReference type="Pfam" id="PF08592">
    <property type="entry name" value="Anthrone_oxy"/>
    <property type="match status" value="1"/>
</dbReference>
<reference evidence="2" key="1">
    <citation type="submission" date="2020-12" db="EMBL/GenBank/DDBJ databases">
        <title>Genomic characterization of non-nitrogen-fixing Frankia strains.</title>
        <authorList>
            <person name="Carlos-Shanley C."/>
            <person name="Guerra T."/>
            <person name="Hahn D."/>
        </authorList>
    </citation>
    <scope>NUCLEOTIDE SEQUENCE</scope>
    <source>
        <strain evidence="2">CN6</strain>
    </source>
</reference>
<sequence>MMAVLAVVALVLAGLVAGTMTVGLVAIRPAMHSLPVASYITVKQAFDISYPKFMKPLQIAALVASLALTVTSGLMGDPPAATLAGLAFLSLLVNVIVTVRGDLPINIAMASWRPEQPPADWELQRSRWDRFNAIRTAAAVVGLILLAAAVAV</sequence>
<dbReference type="EMBL" id="JAEACQ010000255">
    <property type="protein sequence ID" value="MBL7630848.1"/>
    <property type="molecule type" value="Genomic_DNA"/>
</dbReference>
<organism evidence="2 3">
    <name type="scientific">Frankia nepalensis</name>
    <dbReference type="NCBI Taxonomy" id="1836974"/>
    <lineage>
        <taxon>Bacteria</taxon>
        <taxon>Bacillati</taxon>
        <taxon>Actinomycetota</taxon>
        <taxon>Actinomycetes</taxon>
        <taxon>Frankiales</taxon>
        <taxon>Frankiaceae</taxon>
        <taxon>Frankia</taxon>
    </lineage>
</organism>
<gene>
    <name evidence="2" type="ORF">I7412_27535</name>
</gene>
<protein>
    <submittedName>
        <fullName evidence="2">DUF1772 domain-containing protein</fullName>
    </submittedName>
</protein>
<dbReference type="Proteomes" id="UP000604475">
    <property type="component" value="Unassembled WGS sequence"/>
</dbReference>
<name>A0A937RQK3_9ACTN</name>
<feature type="transmembrane region" description="Helical" evidence="1">
    <location>
        <begin position="80"/>
        <end position="99"/>
    </location>
</feature>
<proteinExistence type="predicted"/>
<feature type="transmembrane region" description="Helical" evidence="1">
    <location>
        <begin position="133"/>
        <end position="151"/>
    </location>
</feature>
<keyword evidence="1" id="KW-0812">Transmembrane</keyword>
<comment type="caution">
    <text evidence="2">The sequence shown here is derived from an EMBL/GenBank/DDBJ whole genome shotgun (WGS) entry which is preliminary data.</text>
</comment>
<keyword evidence="1" id="KW-1133">Transmembrane helix</keyword>
<accession>A0A937RQK3</accession>